<protein>
    <submittedName>
        <fullName evidence="1">Uncharacterized protein</fullName>
    </submittedName>
</protein>
<evidence type="ECO:0000313" key="2">
    <source>
        <dbReference type="Proteomes" id="UP000800235"/>
    </source>
</evidence>
<dbReference type="Proteomes" id="UP000800235">
    <property type="component" value="Unassembled WGS sequence"/>
</dbReference>
<sequence length="53" mass="6492">IYSLYYNTVSNLLKSHDLFFEFNNEDDSDCEEEHDTNIIGRFRYRNRSYRTCS</sequence>
<name>A0A9P4NR95_9PEZI</name>
<proteinExistence type="predicted"/>
<dbReference type="AlphaFoldDB" id="A0A9P4NR95"/>
<evidence type="ECO:0000313" key="1">
    <source>
        <dbReference type="EMBL" id="KAF2429978.1"/>
    </source>
</evidence>
<dbReference type="OrthoDB" id="8121437at2759"/>
<organism evidence="1 2">
    <name type="scientific">Tothia fuscella</name>
    <dbReference type="NCBI Taxonomy" id="1048955"/>
    <lineage>
        <taxon>Eukaryota</taxon>
        <taxon>Fungi</taxon>
        <taxon>Dikarya</taxon>
        <taxon>Ascomycota</taxon>
        <taxon>Pezizomycotina</taxon>
        <taxon>Dothideomycetes</taxon>
        <taxon>Pleosporomycetidae</taxon>
        <taxon>Venturiales</taxon>
        <taxon>Cylindrosympodiaceae</taxon>
        <taxon>Tothia</taxon>
    </lineage>
</organism>
<comment type="caution">
    <text evidence="1">The sequence shown here is derived from an EMBL/GenBank/DDBJ whole genome shotgun (WGS) entry which is preliminary data.</text>
</comment>
<accession>A0A9P4NR95</accession>
<keyword evidence="2" id="KW-1185">Reference proteome</keyword>
<gene>
    <name evidence="1" type="ORF">EJ08DRAFT_589743</name>
</gene>
<reference evidence="1" key="1">
    <citation type="journal article" date="2020" name="Stud. Mycol.">
        <title>101 Dothideomycetes genomes: a test case for predicting lifestyles and emergence of pathogens.</title>
        <authorList>
            <person name="Haridas S."/>
            <person name="Albert R."/>
            <person name="Binder M."/>
            <person name="Bloem J."/>
            <person name="Labutti K."/>
            <person name="Salamov A."/>
            <person name="Andreopoulos B."/>
            <person name="Baker S."/>
            <person name="Barry K."/>
            <person name="Bills G."/>
            <person name="Bluhm B."/>
            <person name="Cannon C."/>
            <person name="Castanera R."/>
            <person name="Culley D."/>
            <person name="Daum C."/>
            <person name="Ezra D."/>
            <person name="Gonzalez J."/>
            <person name="Henrissat B."/>
            <person name="Kuo A."/>
            <person name="Liang C."/>
            <person name="Lipzen A."/>
            <person name="Lutzoni F."/>
            <person name="Magnuson J."/>
            <person name="Mondo S."/>
            <person name="Nolan M."/>
            <person name="Ohm R."/>
            <person name="Pangilinan J."/>
            <person name="Park H.-J."/>
            <person name="Ramirez L."/>
            <person name="Alfaro M."/>
            <person name="Sun H."/>
            <person name="Tritt A."/>
            <person name="Yoshinaga Y."/>
            <person name="Zwiers L.-H."/>
            <person name="Turgeon B."/>
            <person name="Goodwin S."/>
            <person name="Spatafora J."/>
            <person name="Crous P."/>
            <person name="Grigoriev I."/>
        </authorList>
    </citation>
    <scope>NUCLEOTIDE SEQUENCE</scope>
    <source>
        <strain evidence="1">CBS 130266</strain>
    </source>
</reference>
<feature type="non-terminal residue" evidence="1">
    <location>
        <position position="1"/>
    </location>
</feature>
<dbReference type="EMBL" id="MU007042">
    <property type="protein sequence ID" value="KAF2429978.1"/>
    <property type="molecule type" value="Genomic_DNA"/>
</dbReference>